<keyword evidence="1" id="KW-0238">DNA-binding</keyword>
<keyword evidence="2" id="KW-1185">Reference proteome</keyword>
<accession>A0ABZ1UJW8</accession>
<dbReference type="Pfam" id="PF04237">
    <property type="entry name" value="YjbR"/>
    <property type="match status" value="1"/>
</dbReference>
<name>A0ABZ1UJW8_9BURK</name>
<dbReference type="Proteomes" id="UP000321323">
    <property type="component" value="Chromosome"/>
</dbReference>
<dbReference type="EMBL" id="CP136508">
    <property type="protein sequence ID" value="WUR12569.1"/>
    <property type="molecule type" value="Genomic_DNA"/>
</dbReference>
<dbReference type="InterPro" id="IPR007351">
    <property type="entry name" value="YjbR"/>
</dbReference>
<dbReference type="InterPro" id="IPR038056">
    <property type="entry name" value="YjbR-like_sf"/>
</dbReference>
<dbReference type="PANTHER" id="PTHR35145">
    <property type="entry name" value="CYTOPLASMIC PROTEIN-RELATED"/>
    <property type="match status" value="1"/>
</dbReference>
<evidence type="ECO:0000313" key="2">
    <source>
        <dbReference type="Proteomes" id="UP000321323"/>
    </source>
</evidence>
<protein>
    <submittedName>
        <fullName evidence="1">MmcQ/YjbR family DNA-binding protein</fullName>
    </submittedName>
</protein>
<dbReference type="SUPFAM" id="SSF142906">
    <property type="entry name" value="YjbR-like"/>
    <property type="match status" value="1"/>
</dbReference>
<gene>
    <name evidence="1" type="ORF">E7V67_023210</name>
</gene>
<evidence type="ECO:0000313" key="1">
    <source>
        <dbReference type="EMBL" id="WUR12569.1"/>
    </source>
</evidence>
<dbReference type="PANTHER" id="PTHR35145:SF1">
    <property type="entry name" value="CYTOPLASMIC PROTEIN"/>
    <property type="match status" value="1"/>
</dbReference>
<dbReference type="InterPro" id="IPR058532">
    <property type="entry name" value="YjbR/MT2646/Rv2570-like"/>
</dbReference>
<dbReference type="Gene3D" id="3.90.1150.30">
    <property type="match status" value="1"/>
</dbReference>
<reference evidence="1 2" key="1">
    <citation type="journal article" date="2019" name="Int. J. Syst. Evol. Microbiol.">
        <title>The Draft Whole-Genome Sequence of the Antibiotic Producer Empedobacter haloabium ATCC 31962 Provides Indications for Its Taxonomic Reclassification.</title>
        <authorList>
            <person name="Miess H."/>
            <person name="Arlt P."/>
            <person name="Apel A.K."/>
            <person name="Weber T."/>
            <person name="Nieselt K."/>
            <person name="Hanssen F."/>
            <person name="Czemmel S."/>
            <person name="Nahnsen S."/>
            <person name="Gross H."/>
        </authorList>
    </citation>
    <scope>NUCLEOTIDE SEQUENCE [LARGE SCALE GENOMIC DNA]</scope>
    <source>
        <strain evidence="1 2">ATCC 31962</strain>
    </source>
</reference>
<proteinExistence type="predicted"/>
<organism evidence="1 2">
    <name type="scientific">[Empedobacter] haloabium</name>
    <dbReference type="NCBI Taxonomy" id="592317"/>
    <lineage>
        <taxon>Bacteria</taxon>
        <taxon>Pseudomonadati</taxon>
        <taxon>Pseudomonadota</taxon>
        <taxon>Betaproteobacteria</taxon>
        <taxon>Burkholderiales</taxon>
        <taxon>Oxalobacteraceae</taxon>
        <taxon>Telluria group</taxon>
        <taxon>Telluria group incertae sedis</taxon>
    </lineage>
</organism>
<dbReference type="GO" id="GO:0003677">
    <property type="term" value="F:DNA binding"/>
    <property type="evidence" value="ECO:0007669"/>
    <property type="project" value="UniProtKB-KW"/>
</dbReference>
<sequence>MTVDELKAFCKTFGGAVETLHGAPSNILTYSVGGKNFAYFKTSEPEQWRFSVRVAPERFLELTDMPGVKPARYMGRFHWITVVRVEAFPAEYLTELVEWSYRKAWGGAQQGAPEKHRLGAAAMLLAETASLN</sequence>